<keyword evidence="10" id="KW-0812">Transmembrane</keyword>
<keyword evidence="10" id="KW-0472">Membrane</keyword>
<evidence type="ECO:0000313" key="14">
    <source>
        <dbReference type="Proteomes" id="UP001521150"/>
    </source>
</evidence>
<evidence type="ECO:0000256" key="5">
    <source>
        <dbReference type="ARBA" id="ARBA00022741"/>
    </source>
</evidence>
<dbReference type="Gene3D" id="3.30.565.10">
    <property type="entry name" value="Histidine kinase-like ATPase, C-terminal domain"/>
    <property type="match status" value="1"/>
</dbReference>
<organism evidence="13 14">
    <name type="scientific">Kibdelosporangium philippinense</name>
    <dbReference type="NCBI Taxonomy" id="211113"/>
    <lineage>
        <taxon>Bacteria</taxon>
        <taxon>Bacillati</taxon>
        <taxon>Actinomycetota</taxon>
        <taxon>Actinomycetes</taxon>
        <taxon>Pseudonocardiales</taxon>
        <taxon>Pseudonocardiaceae</taxon>
        <taxon>Kibdelosporangium</taxon>
    </lineage>
</organism>
<evidence type="ECO:0000313" key="13">
    <source>
        <dbReference type="EMBL" id="MCE7012099.1"/>
    </source>
</evidence>
<dbReference type="InterPro" id="IPR050482">
    <property type="entry name" value="Sensor_HK_TwoCompSys"/>
</dbReference>
<evidence type="ECO:0000256" key="7">
    <source>
        <dbReference type="ARBA" id="ARBA00022840"/>
    </source>
</evidence>
<evidence type="ECO:0000259" key="12">
    <source>
        <dbReference type="Pfam" id="PF07730"/>
    </source>
</evidence>
<sequence>MTTRPVWRSRVWPVLGPVLGLLAIALLAVGADGPGATIVPIVIVVTAISVAIWTIVRARLQRREYEARLTAWAAAEATHHERLRIARELHDIVSHGLGMITLRATAAQRIQGDRRESERDQALEDIVHASKHAISELRRMLTVIRDADEAPLRPVQSLADIPGLVEAARSTGLAAQLSIGALGDVSPGVQATVCAIVREAIANTSRYAGPTELRIDLRRDDQTIIVTAEDDGPKTPWQPTRGAGHGLDGLRERVDALGGDLRTGQAGNGFRVTAHLPDGEVL</sequence>
<proteinExistence type="predicted"/>
<evidence type="ECO:0000259" key="11">
    <source>
        <dbReference type="Pfam" id="PF02518"/>
    </source>
</evidence>
<dbReference type="InterPro" id="IPR011712">
    <property type="entry name" value="Sig_transdc_His_kin_sub3_dim/P"/>
</dbReference>
<evidence type="ECO:0000256" key="4">
    <source>
        <dbReference type="ARBA" id="ARBA00022679"/>
    </source>
</evidence>
<keyword evidence="6 13" id="KW-0418">Kinase</keyword>
<gene>
    <name evidence="13" type="ORF">LWC34_56205</name>
</gene>
<keyword evidence="3" id="KW-0597">Phosphoprotein</keyword>
<evidence type="ECO:0000256" key="1">
    <source>
        <dbReference type="ARBA" id="ARBA00000085"/>
    </source>
</evidence>
<dbReference type="InterPro" id="IPR003594">
    <property type="entry name" value="HATPase_dom"/>
</dbReference>
<dbReference type="RefSeq" id="WP_233735113.1">
    <property type="nucleotide sequence ID" value="NZ_JAJVCN010000006.1"/>
</dbReference>
<dbReference type="EC" id="2.7.13.3" evidence="2"/>
<dbReference type="CDD" id="cd16917">
    <property type="entry name" value="HATPase_UhpB-NarQ-NarX-like"/>
    <property type="match status" value="1"/>
</dbReference>
<dbReference type="InterPro" id="IPR036890">
    <property type="entry name" value="HATPase_C_sf"/>
</dbReference>
<feature type="domain" description="Signal transduction histidine kinase subgroup 3 dimerisation and phosphoacceptor" evidence="12">
    <location>
        <begin position="81"/>
        <end position="148"/>
    </location>
</feature>
<dbReference type="EMBL" id="JAJVCN010000006">
    <property type="protein sequence ID" value="MCE7012099.1"/>
    <property type="molecule type" value="Genomic_DNA"/>
</dbReference>
<dbReference type="Proteomes" id="UP001521150">
    <property type="component" value="Unassembled WGS sequence"/>
</dbReference>
<keyword evidence="5" id="KW-0547">Nucleotide-binding</keyword>
<comment type="catalytic activity">
    <reaction evidence="1">
        <text>ATP + protein L-histidine = ADP + protein N-phospho-L-histidine.</text>
        <dbReference type="EC" id="2.7.13.3"/>
    </reaction>
</comment>
<evidence type="ECO:0000256" key="2">
    <source>
        <dbReference type="ARBA" id="ARBA00012438"/>
    </source>
</evidence>
<evidence type="ECO:0000256" key="6">
    <source>
        <dbReference type="ARBA" id="ARBA00022777"/>
    </source>
</evidence>
<evidence type="ECO:0000256" key="9">
    <source>
        <dbReference type="SAM" id="MobiDB-lite"/>
    </source>
</evidence>
<dbReference type="PANTHER" id="PTHR24421:SF10">
    <property type="entry name" value="NITRATE_NITRITE SENSOR PROTEIN NARQ"/>
    <property type="match status" value="1"/>
</dbReference>
<keyword evidence="8" id="KW-0902">Two-component regulatory system</keyword>
<keyword evidence="7" id="KW-0067">ATP-binding</keyword>
<feature type="region of interest" description="Disordered" evidence="9">
    <location>
        <begin position="229"/>
        <end position="248"/>
    </location>
</feature>
<evidence type="ECO:0000256" key="3">
    <source>
        <dbReference type="ARBA" id="ARBA00022553"/>
    </source>
</evidence>
<feature type="transmembrane region" description="Helical" evidence="10">
    <location>
        <begin position="12"/>
        <end position="31"/>
    </location>
</feature>
<feature type="transmembrane region" description="Helical" evidence="10">
    <location>
        <begin position="37"/>
        <end position="56"/>
    </location>
</feature>
<protein>
    <recommendedName>
        <fullName evidence="2">histidine kinase</fullName>
        <ecNumber evidence="2">2.7.13.3</ecNumber>
    </recommendedName>
</protein>
<evidence type="ECO:0000256" key="10">
    <source>
        <dbReference type="SAM" id="Phobius"/>
    </source>
</evidence>
<dbReference type="SUPFAM" id="SSF55874">
    <property type="entry name" value="ATPase domain of HSP90 chaperone/DNA topoisomerase II/histidine kinase"/>
    <property type="match status" value="1"/>
</dbReference>
<dbReference type="Pfam" id="PF07730">
    <property type="entry name" value="HisKA_3"/>
    <property type="match status" value="1"/>
</dbReference>
<keyword evidence="10" id="KW-1133">Transmembrane helix</keyword>
<name>A0ABS8ZWY9_9PSEU</name>
<keyword evidence="14" id="KW-1185">Reference proteome</keyword>
<dbReference type="GO" id="GO:0016301">
    <property type="term" value="F:kinase activity"/>
    <property type="evidence" value="ECO:0007669"/>
    <property type="project" value="UniProtKB-KW"/>
</dbReference>
<dbReference type="Gene3D" id="1.20.5.1930">
    <property type="match status" value="1"/>
</dbReference>
<feature type="domain" description="Histidine kinase/HSP90-like ATPase" evidence="11">
    <location>
        <begin position="190"/>
        <end position="278"/>
    </location>
</feature>
<evidence type="ECO:0000256" key="8">
    <source>
        <dbReference type="ARBA" id="ARBA00023012"/>
    </source>
</evidence>
<dbReference type="PANTHER" id="PTHR24421">
    <property type="entry name" value="NITRATE/NITRITE SENSOR PROTEIN NARX-RELATED"/>
    <property type="match status" value="1"/>
</dbReference>
<keyword evidence="4" id="KW-0808">Transferase</keyword>
<comment type="caution">
    <text evidence="13">The sequence shown here is derived from an EMBL/GenBank/DDBJ whole genome shotgun (WGS) entry which is preliminary data.</text>
</comment>
<accession>A0ABS8ZWY9</accession>
<dbReference type="Pfam" id="PF02518">
    <property type="entry name" value="HATPase_c"/>
    <property type="match status" value="1"/>
</dbReference>
<reference evidence="13 14" key="1">
    <citation type="submission" date="2021-12" db="EMBL/GenBank/DDBJ databases">
        <title>Genome sequence of Kibdelosporangium philippinense ATCC 49844.</title>
        <authorList>
            <person name="Fedorov E.A."/>
            <person name="Omeragic M."/>
            <person name="Shalygina K.F."/>
            <person name="Maclea K.S."/>
        </authorList>
    </citation>
    <scope>NUCLEOTIDE SEQUENCE [LARGE SCALE GENOMIC DNA]</scope>
    <source>
        <strain evidence="13 14">ATCC 49844</strain>
    </source>
</reference>